<dbReference type="Proteomes" id="UP000016762">
    <property type="component" value="Unassembled WGS sequence"/>
</dbReference>
<dbReference type="Gene3D" id="1.10.443.10">
    <property type="entry name" value="Intergrase catalytic core"/>
    <property type="match status" value="1"/>
</dbReference>
<dbReference type="STRING" id="1397666.RS24_00959"/>
<dbReference type="GO" id="GO:0015074">
    <property type="term" value="P:DNA integration"/>
    <property type="evidence" value="ECO:0007669"/>
    <property type="project" value="UniProtKB-KW"/>
</dbReference>
<accession>U2WU20</accession>
<keyword evidence="3" id="KW-0233">DNA recombination</keyword>
<dbReference type="Pfam" id="PF00589">
    <property type="entry name" value="Phage_integrase"/>
    <property type="match status" value="1"/>
</dbReference>
<keyword evidence="2" id="KW-0238">DNA-binding</keyword>
<dbReference type="GO" id="GO:0006310">
    <property type="term" value="P:DNA recombination"/>
    <property type="evidence" value="ECO:0007669"/>
    <property type="project" value="UniProtKB-KW"/>
</dbReference>
<protein>
    <recommendedName>
        <fullName evidence="4">Tyr recombinase domain-containing protein</fullName>
    </recommendedName>
</protein>
<organism evidence="5 6">
    <name type="scientific">Candidatus Micropelagius thuwalensis</name>
    <dbReference type="NCBI Taxonomy" id="1397666"/>
    <lineage>
        <taxon>Bacteria</taxon>
        <taxon>Pseudomonadati</taxon>
        <taxon>Pseudomonadota</taxon>
        <taxon>Alphaproteobacteria</taxon>
        <taxon>PS1 clade</taxon>
        <taxon>Candidatus Micropelagius</taxon>
    </lineage>
</organism>
<sequence>MATIRRKNGKWQALIRRAGAPTCSKTFISKSDARKWAIQVEQAQDKAIAGVVDKQALNTPLRAYLSRYKTDISAFKASYDVEKYIIGKWQKHEISKLPIGAVTSARLTPVLNDYQKRYKPETIRKDFGVLRHLFNIAKTQWHVPIEVNPVEQLRLPSIGRPAVRRLPRGAWDAIEAIYSEETKPEIFLLAKLALETAMRRSELLRLEWEDVDRQRRLITVREGKNGYSRYIPMSQASLFVFEQIDGQEALVFGLSPSGVANAWIRLRDRAGYPDIRFHDLRHEAISRFFEKGLSVPEVASISGHRTPSQLFRYAHADLNSIVKKLW</sequence>
<dbReference type="InterPro" id="IPR010998">
    <property type="entry name" value="Integrase_recombinase_N"/>
</dbReference>
<dbReference type="OrthoDB" id="9814722at2"/>
<dbReference type="Gene3D" id="1.10.150.130">
    <property type="match status" value="1"/>
</dbReference>
<dbReference type="RefSeq" id="WP_021776981.1">
    <property type="nucleotide sequence ID" value="NZ_AWXE01000003.1"/>
</dbReference>
<evidence type="ECO:0000256" key="3">
    <source>
        <dbReference type="ARBA" id="ARBA00023172"/>
    </source>
</evidence>
<dbReference type="PANTHER" id="PTHR30349:SF94">
    <property type="entry name" value="INTEGRASE_RECOMBINASE HI_1414-RELATED"/>
    <property type="match status" value="1"/>
</dbReference>
<dbReference type="GO" id="GO:0003677">
    <property type="term" value="F:DNA binding"/>
    <property type="evidence" value="ECO:0007669"/>
    <property type="project" value="UniProtKB-KW"/>
</dbReference>
<dbReference type="InterPro" id="IPR002104">
    <property type="entry name" value="Integrase_catalytic"/>
</dbReference>
<keyword evidence="1" id="KW-0229">DNA integration</keyword>
<proteinExistence type="predicted"/>
<dbReference type="InterPro" id="IPR013762">
    <property type="entry name" value="Integrase-like_cat_sf"/>
</dbReference>
<comment type="caution">
    <text evidence="5">The sequence shown here is derived from an EMBL/GenBank/DDBJ whole genome shotgun (WGS) entry which is preliminary data.</text>
</comment>
<evidence type="ECO:0000256" key="1">
    <source>
        <dbReference type="ARBA" id="ARBA00022908"/>
    </source>
</evidence>
<keyword evidence="6" id="KW-1185">Reference proteome</keyword>
<dbReference type="PROSITE" id="PS51898">
    <property type="entry name" value="TYR_RECOMBINASE"/>
    <property type="match status" value="1"/>
</dbReference>
<evidence type="ECO:0000313" key="6">
    <source>
        <dbReference type="Proteomes" id="UP000016762"/>
    </source>
</evidence>
<feature type="domain" description="Tyr recombinase" evidence="4">
    <location>
        <begin position="164"/>
        <end position="326"/>
    </location>
</feature>
<evidence type="ECO:0000259" key="4">
    <source>
        <dbReference type="PROSITE" id="PS51898"/>
    </source>
</evidence>
<evidence type="ECO:0000256" key="2">
    <source>
        <dbReference type="ARBA" id="ARBA00023125"/>
    </source>
</evidence>
<dbReference type="AlphaFoldDB" id="U2WU20"/>
<evidence type="ECO:0000313" key="5">
    <source>
        <dbReference type="EMBL" id="ERL47028.1"/>
    </source>
</evidence>
<dbReference type="PATRIC" id="fig|1397666.3.peg.875"/>
<dbReference type="PANTHER" id="PTHR30349">
    <property type="entry name" value="PHAGE INTEGRASE-RELATED"/>
    <property type="match status" value="1"/>
</dbReference>
<gene>
    <name evidence="5" type="ORF">RS24_00959</name>
</gene>
<dbReference type="SUPFAM" id="SSF56349">
    <property type="entry name" value="DNA breaking-rejoining enzymes"/>
    <property type="match status" value="1"/>
</dbReference>
<dbReference type="InterPro" id="IPR050090">
    <property type="entry name" value="Tyrosine_recombinase_XerCD"/>
</dbReference>
<dbReference type="eggNOG" id="COG0582">
    <property type="taxonomic scope" value="Bacteria"/>
</dbReference>
<dbReference type="InterPro" id="IPR011010">
    <property type="entry name" value="DNA_brk_join_enz"/>
</dbReference>
<reference evidence="5 6" key="1">
    <citation type="journal article" date="2014" name="FEMS Microbiol. Ecol.">
        <title>Genomic differentiation among two strains of the PS1 clade isolated from geographically separated marine habitats.</title>
        <authorList>
            <person name="Jimenez-Infante F."/>
            <person name="Ngugi D.K."/>
            <person name="Alam I."/>
            <person name="Rashid M."/>
            <person name="Baalawi W."/>
            <person name="Kamau A.A."/>
            <person name="Bajic V.B."/>
            <person name="Stingl U."/>
        </authorList>
    </citation>
    <scope>NUCLEOTIDE SEQUENCE [LARGE SCALE GENOMIC DNA]</scope>
    <source>
        <strain evidence="5 6">RS24</strain>
    </source>
</reference>
<name>U2WU20_9PROT</name>
<dbReference type="CDD" id="cd00796">
    <property type="entry name" value="INT_Rci_Hp1_C"/>
    <property type="match status" value="1"/>
</dbReference>
<dbReference type="EMBL" id="AWXE01000003">
    <property type="protein sequence ID" value="ERL47028.1"/>
    <property type="molecule type" value="Genomic_DNA"/>
</dbReference>